<accession>A0ABN1F872</accession>
<evidence type="ECO:0000313" key="1">
    <source>
        <dbReference type="EMBL" id="GAA0584768.1"/>
    </source>
</evidence>
<gene>
    <name evidence="1" type="ORF">GCM10009416_23940</name>
</gene>
<name>A0ABN1F872_9PROT</name>
<dbReference type="EMBL" id="BAAAFZ010000029">
    <property type="protein sequence ID" value="GAA0584768.1"/>
    <property type="molecule type" value="Genomic_DNA"/>
</dbReference>
<proteinExistence type="predicted"/>
<comment type="caution">
    <text evidence="1">The sequence shown here is derived from an EMBL/GenBank/DDBJ whole genome shotgun (WGS) entry which is preliminary data.</text>
</comment>
<evidence type="ECO:0008006" key="3">
    <source>
        <dbReference type="Google" id="ProtNLM"/>
    </source>
</evidence>
<protein>
    <recommendedName>
        <fullName evidence="3">Transposase</fullName>
    </recommendedName>
</protein>
<reference evidence="1 2" key="1">
    <citation type="journal article" date="2019" name="Int. J. Syst. Evol. Microbiol.">
        <title>The Global Catalogue of Microorganisms (GCM) 10K type strain sequencing project: providing services to taxonomists for standard genome sequencing and annotation.</title>
        <authorList>
            <consortium name="The Broad Institute Genomics Platform"/>
            <consortium name="The Broad Institute Genome Sequencing Center for Infectious Disease"/>
            <person name="Wu L."/>
            <person name="Ma J."/>
        </authorList>
    </citation>
    <scope>NUCLEOTIDE SEQUENCE [LARGE SCALE GENOMIC DNA]</scope>
    <source>
        <strain evidence="1 2">JCM 9933</strain>
    </source>
</reference>
<organism evidence="1 2">
    <name type="scientific">Craurococcus roseus</name>
    <dbReference type="NCBI Taxonomy" id="77585"/>
    <lineage>
        <taxon>Bacteria</taxon>
        <taxon>Pseudomonadati</taxon>
        <taxon>Pseudomonadota</taxon>
        <taxon>Alphaproteobacteria</taxon>
        <taxon>Acetobacterales</taxon>
        <taxon>Acetobacteraceae</taxon>
        <taxon>Craurococcus</taxon>
    </lineage>
</organism>
<dbReference type="Proteomes" id="UP001501588">
    <property type="component" value="Unassembled WGS sequence"/>
</dbReference>
<keyword evidence="2" id="KW-1185">Reference proteome</keyword>
<sequence length="39" mass="4413">MIDGRIALRKLPEKGPDAAFLRGMIGFAAQRLWSWRRAG</sequence>
<evidence type="ECO:0000313" key="2">
    <source>
        <dbReference type="Proteomes" id="UP001501588"/>
    </source>
</evidence>